<evidence type="ECO:0000313" key="3">
    <source>
        <dbReference type="EnsemblPlants" id="QL08p060697:mrna"/>
    </source>
</evidence>
<dbReference type="PANTHER" id="PTHR24177">
    <property type="entry name" value="CASKIN"/>
    <property type="match status" value="1"/>
</dbReference>
<dbReference type="EMBL" id="LRBV02000008">
    <property type="status" value="NOT_ANNOTATED_CDS"/>
    <property type="molecule type" value="Genomic_DNA"/>
</dbReference>
<keyword evidence="1" id="KW-0472">Membrane</keyword>
<keyword evidence="4" id="KW-1185">Reference proteome</keyword>
<feature type="transmembrane region" description="Helical" evidence="1">
    <location>
        <begin position="281"/>
        <end position="306"/>
    </location>
</feature>
<protein>
    <recommendedName>
        <fullName evidence="2">PGG domain-containing protein</fullName>
    </recommendedName>
</protein>
<organism evidence="3 4">
    <name type="scientific">Quercus lobata</name>
    <name type="common">Valley oak</name>
    <dbReference type="NCBI Taxonomy" id="97700"/>
    <lineage>
        <taxon>Eukaryota</taxon>
        <taxon>Viridiplantae</taxon>
        <taxon>Streptophyta</taxon>
        <taxon>Embryophyta</taxon>
        <taxon>Tracheophyta</taxon>
        <taxon>Spermatophyta</taxon>
        <taxon>Magnoliopsida</taxon>
        <taxon>eudicotyledons</taxon>
        <taxon>Gunneridae</taxon>
        <taxon>Pentapetalae</taxon>
        <taxon>rosids</taxon>
        <taxon>fabids</taxon>
        <taxon>Fagales</taxon>
        <taxon>Fagaceae</taxon>
        <taxon>Quercus</taxon>
    </lineage>
</organism>
<accession>A0A7N2R9Y9</accession>
<evidence type="ECO:0000256" key="1">
    <source>
        <dbReference type="SAM" id="Phobius"/>
    </source>
</evidence>
<dbReference type="Gene3D" id="1.25.40.20">
    <property type="entry name" value="Ankyrin repeat-containing domain"/>
    <property type="match status" value="1"/>
</dbReference>
<dbReference type="Pfam" id="PF13962">
    <property type="entry name" value="PGG"/>
    <property type="match status" value="1"/>
</dbReference>
<keyword evidence="1" id="KW-0812">Transmembrane</keyword>
<dbReference type="GO" id="GO:0016020">
    <property type="term" value="C:membrane"/>
    <property type="evidence" value="ECO:0007669"/>
    <property type="project" value="TreeGrafter"/>
</dbReference>
<name>A0A7N2R9Y9_QUELO</name>
<evidence type="ECO:0000259" key="2">
    <source>
        <dbReference type="Pfam" id="PF13962"/>
    </source>
</evidence>
<dbReference type="PANTHER" id="PTHR24177:SF329">
    <property type="entry name" value="ANKYRIN REPEAT PROTEIN"/>
    <property type="match status" value="1"/>
</dbReference>
<dbReference type="EnsemblPlants" id="QL08p060697:mrna">
    <property type="protein sequence ID" value="QL08p060697:mrna"/>
    <property type="gene ID" value="QL08p060697"/>
</dbReference>
<feature type="transmembrane region" description="Helical" evidence="1">
    <location>
        <begin position="312"/>
        <end position="335"/>
    </location>
</feature>
<dbReference type="OMA" id="ASISFLM"/>
<reference evidence="3 4" key="1">
    <citation type="journal article" date="2016" name="G3 (Bethesda)">
        <title>First Draft Assembly and Annotation of the Genome of a California Endemic Oak Quercus lobata Nee (Fagaceae).</title>
        <authorList>
            <person name="Sork V.L."/>
            <person name="Fitz-Gibbon S.T."/>
            <person name="Puiu D."/>
            <person name="Crepeau M."/>
            <person name="Gugger P.F."/>
            <person name="Sherman R."/>
            <person name="Stevens K."/>
            <person name="Langley C.H."/>
            <person name="Pellegrini M."/>
            <person name="Salzberg S.L."/>
        </authorList>
    </citation>
    <scope>NUCLEOTIDE SEQUENCE [LARGE SCALE GENOMIC DNA]</scope>
    <source>
        <strain evidence="3 4">cv. SW786</strain>
    </source>
</reference>
<feature type="domain" description="PGG" evidence="2">
    <location>
        <begin position="191"/>
        <end position="304"/>
    </location>
</feature>
<evidence type="ECO:0000313" key="4">
    <source>
        <dbReference type="Proteomes" id="UP000594261"/>
    </source>
</evidence>
<feature type="transmembrane region" description="Helical" evidence="1">
    <location>
        <begin position="197"/>
        <end position="217"/>
    </location>
</feature>
<keyword evidence="1" id="KW-1133">Transmembrane helix</keyword>
<proteinExistence type="predicted"/>
<dbReference type="InterPro" id="IPR036770">
    <property type="entry name" value="Ankyrin_rpt-contain_sf"/>
</dbReference>
<dbReference type="InterPro" id="IPR026961">
    <property type="entry name" value="PGG_dom"/>
</dbReference>
<dbReference type="Gramene" id="QL08p060697:mrna">
    <property type="protein sequence ID" value="QL08p060697:mrna"/>
    <property type="gene ID" value="QL08p060697"/>
</dbReference>
<dbReference type="SUPFAM" id="SSF140860">
    <property type="entry name" value="Pseudo ankyrin repeat-like"/>
    <property type="match status" value="1"/>
</dbReference>
<feature type="transmembrane region" description="Helical" evidence="1">
    <location>
        <begin position="237"/>
        <end position="260"/>
    </location>
</feature>
<dbReference type="AlphaFoldDB" id="A0A7N2R9Y9"/>
<sequence length="355" mass="40245">MPQGSIWNLLKFMEIDQIYKLKHLHHQSKSLLRHMCKVLAGLNFQQLENGKVIEAIIIAIKQGRVEFVTEILIAFLELAWFPEKSTGRNIFMLAVLYRQHEVFQFLCKSPAKYSILAEVDFDSNSILHIATILEPSTRPNKAPGATLLMQREVQWFKRVLHPSTLERTNKNGQTPRQLFIESHKELLKEGEKWMKEIANSDTVVGVLIVTIMFAAAITVPGGNKQESGLPMFLNVKVFMLFIISDALSLLFASISFLMFLSFTSSSYKAKDFLQSLPKKMMIGISSLIISIATMMTTFCPSLFIILKGKSMIIPVIGLASVLVALFAWMQLRLLIDKIILTYRSSILGRKAKYRA</sequence>
<reference evidence="3" key="2">
    <citation type="submission" date="2021-01" db="UniProtKB">
        <authorList>
            <consortium name="EnsemblPlants"/>
        </authorList>
    </citation>
    <scope>IDENTIFICATION</scope>
</reference>
<dbReference type="InParanoid" id="A0A7N2R9Y9"/>
<dbReference type="Proteomes" id="UP000594261">
    <property type="component" value="Chromosome 8"/>
</dbReference>